<dbReference type="GeneID" id="12079341"/>
<dbReference type="RefSeq" id="YP_006073036.1">
    <property type="nucleotide sequence ID" value="NC_017598.1"/>
</dbReference>
<feature type="transmembrane region" description="Helical" evidence="1">
    <location>
        <begin position="117"/>
        <end position="137"/>
    </location>
</feature>
<keyword evidence="1" id="KW-1133">Transmembrane helix</keyword>
<sequence length="190" mass="22067">MKKERCEAMSFFSLFQKSNSCLTHLRGSVLQCSVEQIQDNMVVVETGLKTRFICLKHELEEKRKIGDEFNFGVENVEVFGEPKILLPKQIKRICKKKLVWTELTQIWRSDNNRVKGFFLNSVNGGYAVAIAGHIAFLPKSLRKSRKVFHSQLRMFSILKMNPKILNIVVKEIGEQSRKKTTKKYKKKCLN</sequence>
<protein>
    <submittedName>
        <fullName evidence="2">Ribosomal protein S1</fullName>
    </submittedName>
</protein>
<evidence type="ECO:0000313" key="2">
    <source>
        <dbReference type="EMBL" id="AEH42850.1"/>
    </source>
</evidence>
<keyword evidence="1" id="KW-0812">Transmembrane</keyword>
<dbReference type="AlphaFoldDB" id="H9LTH2"/>
<keyword evidence="2" id="KW-0687">Ribonucleoprotein</keyword>
<reference evidence="2" key="1">
    <citation type="journal article" date="2020" name="Plants (Basel)">
        <title>Evolutionary Trends in the Mitochondrial Genome of Archaeplastida: How Does the GC Bias Affect the Transition from Water to Land?</title>
        <authorList>
            <person name="Pedrola-Monfort J."/>
            <person name="Lazaro-Gimeno D."/>
            <person name="Boluda C.G."/>
            <person name="Pedrola L."/>
            <person name="Garmendia A."/>
            <person name="Soler C."/>
            <person name="Soriano J.M."/>
        </authorList>
    </citation>
    <scope>NUCLEOTIDE SEQUENCE</scope>
</reference>
<keyword evidence="1" id="KW-0472">Membrane</keyword>
<dbReference type="GO" id="GO:0005840">
    <property type="term" value="C:ribosome"/>
    <property type="evidence" value="ECO:0007669"/>
    <property type="project" value="UniProtKB-KW"/>
</dbReference>
<proteinExistence type="predicted"/>
<keyword evidence="2" id="KW-0496">Mitochondrion</keyword>
<evidence type="ECO:0000256" key="1">
    <source>
        <dbReference type="SAM" id="Phobius"/>
    </source>
</evidence>
<geneLocation type="mitochondrion" evidence="2"/>
<dbReference type="EMBL" id="JF810595">
    <property type="protein sequence ID" value="AEH42850.1"/>
    <property type="molecule type" value="Genomic_DNA"/>
</dbReference>
<accession>H9LTH2</accession>
<organism evidence="2">
    <name type="scientific">Nitella hyalina</name>
    <name type="common">Many-branched stonewort</name>
    <dbReference type="NCBI Taxonomy" id="181804"/>
    <lineage>
        <taxon>Eukaryota</taxon>
        <taxon>Viridiplantae</taxon>
        <taxon>Streptophyta</taxon>
        <taxon>Charophyceae</taxon>
        <taxon>Charales</taxon>
        <taxon>Characeae</taxon>
        <taxon>Nitella</taxon>
    </lineage>
</organism>
<keyword evidence="2" id="KW-0689">Ribosomal protein</keyword>
<name>H9LTH2_NITHY</name>
<gene>
    <name evidence="2" type="primary">rps1</name>
</gene>